<evidence type="ECO:0000259" key="6">
    <source>
        <dbReference type="PROSITE" id="PS51394"/>
    </source>
</evidence>
<dbReference type="EMBL" id="MU150230">
    <property type="protein sequence ID" value="KAF9469300.1"/>
    <property type="molecule type" value="Genomic_DNA"/>
</dbReference>
<comment type="caution">
    <text evidence="8">The sequence shown here is derived from an EMBL/GenBank/DDBJ whole genome shotgun (WGS) entry which is preliminary data.</text>
</comment>
<reference evidence="8" key="1">
    <citation type="submission" date="2020-11" db="EMBL/GenBank/DDBJ databases">
        <authorList>
            <consortium name="DOE Joint Genome Institute"/>
            <person name="Ahrendt S."/>
            <person name="Riley R."/>
            <person name="Andreopoulos W."/>
            <person name="Labutti K."/>
            <person name="Pangilinan J."/>
            <person name="Ruiz-Duenas F.J."/>
            <person name="Barrasa J.M."/>
            <person name="Sanchez-Garcia M."/>
            <person name="Camarero S."/>
            <person name="Miyauchi S."/>
            <person name="Serrano A."/>
            <person name="Linde D."/>
            <person name="Babiker R."/>
            <person name="Drula E."/>
            <person name="Ayuso-Fernandez I."/>
            <person name="Pacheco R."/>
            <person name="Padilla G."/>
            <person name="Ferreira P."/>
            <person name="Barriuso J."/>
            <person name="Kellner H."/>
            <person name="Castanera R."/>
            <person name="Alfaro M."/>
            <person name="Ramirez L."/>
            <person name="Pisabarro A.G."/>
            <person name="Kuo A."/>
            <person name="Tritt A."/>
            <person name="Lipzen A."/>
            <person name="He G."/>
            <person name="Yan M."/>
            <person name="Ng V."/>
            <person name="Cullen D."/>
            <person name="Martin F."/>
            <person name="Rosso M.-N."/>
            <person name="Henrissat B."/>
            <person name="Hibbett D."/>
            <person name="Martinez A.T."/>
            <person name="Grigoriev I.V."/>
        </authorList>
    </citation>
    <scope>NUCLEOTIDE SEQUENCE</scope>
    <source>
        <strain evidence="8">CBS 247.69</strain>
    </source>
</reference>
<dbReference type="Pfam" id="PF00400">
    <property type="entry name" value="WD40"/>
    <property type="match status" value="6"/>
</dbReference>
<feature type="repeat" description="WD" evidence="5">
    <location>
        <begin position="103"/>
        <end position="133"/>
    </location>
</feature>
<dbReference type="PROSITE" id="PS51394">
    <property type="entry name" value="PFU"/>
    <property type="match status" value="1"/>
</dbReference>
<feature type="domain" description="PUL" evidence="7">
    <location>
        <begin position="530"/>
        <end position="815"/>
    </location>
</feature>
<protein>
    <submittedName>
        <fullName evidence="8">Phospholipase A-2-activating protein</fullName>
    </submittedName>
</protein>
<dbReference type="GO" id="GO:0005634">
    <property type="term" value="C:nucleus"/>
    <property type="evidence" value="ECO:0007669"/>
    <property type="project" value="TreeGrafter"/>
</dbReference>
<keyword evidence="4" id="KW-0677">Repeat</keyword>
<evidence type="ECO:0000256" key="2">
    <source>
        <dbReference type="ARBA" id="ARBA00022490"/>
    </source>
</evidence>
<accession>A0A9P6CPI9</accession>
<dbReference type="InterPro" id="IPR038122">
    <property type="entry name" value="PFU_sf"/>
</dbReference>
<dbReference type="FunFam" id="2.130.10.10:FF:000236">
    <property type="entry name" value="Polyubiquitin binding protein (Doa1/Ufd3)"/>
    <property type="match status" value="1"/>
</dbReference>
<evidence type="ECO:0000256" key="4">
    <source>
        <dbReference type="ARBA" id="ARBA00022737"/>
    </source>
</evidence>
<dbReference type="CDD" id="cd00200">
    <property type="entry name" value="WD40"/>
    <property type="match status" value="1"/>
</dbReference>
<feature type="domain" description="PFU" evidence="6">
    <location>
        <begin position="357"/>
        <end position="452"/>
    </location>
</feature>
<dbReference type="GO" id="GO:0043130">
    <property type="term" value="F:ubiquitin binding"/>
    <property type="evidence" value="ECO:0007669"/>
    <property type="project" value="TreeGrafter"/>
</dbReference>
<dbReference type="PROSITE" id="PS51396">
    <property type="entry name" value="PUL"/>
    <property type="match status" value="1"/>
</dbReference>
<evidence type="ECO:0000256" key="1">
    <source>
        <dbReference type="ARBA" id="ARBA00004496"/>
    </source>
</evidence>
<proteinExistence type="predicted"/>
<dbReference type="InterPro" id="IPR015155">
    <property type="entry name" value="PFU"/>
</dbReference>
<dbReference type="SUPFAM" id="SSF50978">
    <property type="entry name" value="WD40 repeat-like"/>
    <property type="match status" value="1"/>
</dbReference>
<dbReference type="OrthoDB" id="10265988at2759"/>
<dbReference type="PANTHER" id="PTHR19849:SF0">
    <property type="entry name" value="PHOSPHOLIPASE A-2-ACTIVATING PROTEIN"/>
    <property type="match status" value="1"/>
</dbReference>
<evidence type="ECO:0000256" key="5">
    <source>
        <dbReference type="PROSITE-ProRule" id="PRU00221"/>
    </source>
</evidence>
<dbReference type="PROSITE" id="PS50082">
    <property type="entry name" value="WD_REPEATS_2"/>
    <property type="match status" value="4"/>
</dbReference>
<dbReference type="PANTHER" id="PTHR19849">
    <property type="entry name" value="PHOSPHOLIPASE A-2-ACTIVATING PROTEIN"/>
    <property type="match status" value="1"/>
</dbReference>
<evidence type="ECO:0000256" key="3">
    <source>
        <dbReference type="ARBA" id="ARBA00022574"/>
    </source>
</evidence>
<dbReference type="GO" id="GO:0043161">
    <property type="term" value="P:proteasome-mediated ubiquitin-dependent protein catabolic process"/>
    <property type="evidence" value="ECO:0007669"/>
    <property type="project" value="TreeGrafter"/>
</dbReference>
<dbReference type="Gene3D" id="3.10.20.870">
    <property type="entry name" value="PFU (PLAA family ubiquitin binding), C-terminal domain"/>
    <property type="match status" value="1"/>
</dbReference>
<dbReference type="Proteomes" id="UP000807353">
    <property type="component" value="Unassembled WGS sequence"/>
</dbReference>
<evidence type="ECO:0000313" key="9">
    <source>
        <dbReference type="Proteomes" id="UP000807353"/>
    </source>
</evidence>
<dbReference type="InterPro" id="IPR001680">
    <property type="entry name" value="WD40_rpt"/>
</dbReference>
<dbReference type="InterPro" id="IPR015943">
    <property type="entry name" value="WD40/YVTN_repeat-like_dom_sf"/>
</dbReference>
<feature type="repeat" description="WD" evidence="5">
    <location>
        <begin position="221"/>
        <end position="252"/>
    </location>
</feature>
<dbReference type="Pfam" id="PF08324">
    <property type="entry name" value="PUL"/>
    <property type="match status" value="1"/>
</dbReference>
<dbReference type="AlphaFoldDB" id="A0A9P6CPI9"/>
<dbReference type="GO" id="GO:0010992">
    <property type="term" value="P:ubiquitin recycling"/>
    <property type="evidence" value="ECO:0007669"/>
    <property type="project" value="TreeGrafter"/>
</dbReference>
<sequence length="816" mass="89144">MPYKLSATLTAHTSDVRALSSPTNELILSASRDATAIYWQRSQSGSQFQAETVLRAGSRYINSVAYISPTPEAPKGYAVTGGQDTVINIFSLDSPKDDPDFSLLGHTENVCALDVTPGGAIISGSWDKTAKVWRNFALVHDLKGHQQSVWAVLAVDEEQYLTGSADKTIKLWQQHKTLHTYQGHQDAVRGLALIPDVGFASCSNDSEIRVWTFGGDLVYTLSGHTSFVYSLSVLPNGDIVSAGEDRTVRVWKDGECSQTIVHPAISVWAVTTMPNGDIVSGCSDHVVRVFSDSKERWASEGDLKAYDEKVAGQALSSQQVGDVKKSDLPGLEALVAPGKKSGEVKMIKNGALVEAHQWDSATLSWQKIGDVVDAVGQGRKQLYQGKEYDYVFDVDIQDGVPPLKLPYNVTDNPFSAAQKFLETNDLPLTYIDEVVKFIEKNTTGVNIGTSGEDYVDPYTGASRYRSSAASVPATSPASTYMDPYTGASRYSGTPQASAPATDQNTYMDPFTGASRYSGAPQSTAPAPVPTILPASKFITFKQANVTAMQGKLHQFNEALQHEISTSSLAMYPEETKAVDESFSYLFDVTSSPPRTPSDVLTAVHVEAIIQILERWPSSQRFPVIDLSRLLTGFCPEAFNNSDLKGRFFEALFKASEWDISWNPPLSKPRETNILLLFRTLANVFQEKTLFEGTWVEKVFEALGQVPYASLNKTQRVALATILFNVSCVALRTPLERTLGDQHLALILRVLESERDDSEAVYRALVGLGNTIHAANAKNTFVGAAQAGEITQCIRALPTTFREERIQGVSREISALL</sequence>
<feature type="repeat" description="WD" evidence="5">
    <location>
        <begin position="181"/>
        <end position="211"/>
    </location>
</feature>
<gene>
    <name evidence="8" type="ORF">BDZ94DRAFT_1244150</name>
</gene>
<organism evidence="8 9">
    <name type="scientific">Collybia nuda</name>
    <dbReference type="NCBI Taxonomy" id="64659"/>
    <lineage>
        <taxon>Eukaryota</taxon>
        <taxon>Fungi</taxon>
        <taxon>Dikarya</taxon>
        <taxon>Basidiomycota</taxon>
        <taxon>Agaricomycotina</taxon>
        <taxon>Agaricomycetes</taxon>
        <taxon>Agaricomycetidae</taxon>
        <taxon>Agaricales</taxon>
        <taxon>Tricholomatineae</taxon>
        <taxon>Clitocybaceae</taxon>
        <taxon>Collybia</taxon>
    </lineage>
</organism>
<name>A0A9P6CPI9_9AGAR</name>
<dbReference type="GO" id="GO:0005737">
    <property type="term" value="C:cytoplasm"/>
    <property type="evidence" value="ECO:0007669"/>
    <property type="project" value="UniProtKB-SubCell"/>
</dbReference>
<dbReference type="Gene3D" id="2.130.10.10">
    <property type="entry name" value="YVTN repeat-like/Quinoprotein amine dehydrogenase"/>
    <property type="match status" value="1"/>
</dbReference>
<comment type="subcellular location">
    <subcellularLocation>
        <location evidence="1">Cytoplasm</location>
    </subcellularLocation>
</comment>
<dbReference type="Gene3D" id="1.25.10.10">
    <property type="entry name" value="Leucine-rich Repeat Variant"/>
    <property type="match status" value="1"/>
</dbReference>
<keyword evidence="2" id="KW-0963">Cytoplasm</keyword>
<evidence type="ECO:0000313" key="8">
    <source>
        <dbReference type="EMBL" id="KAF9469300.1"/>
    </source>
</evidence>
<dbReference type="PROSITE" id="PS50294">
    <property type="entry name" value="WD_REPEATS_REGION"/>
    <property type="match status" value="2"/>
</dbReference>
<keyword evidence="3 5" id="KW-0853">WD repeat</keyword>
<dbReference type="InterPro" id="IPR036322">
    <property type="entry name" value="WD40_repeat_dom_sf"/>
</dbReference>
<feature type="repeat" description="WD" evidence="5">
    <location>
        <begin position="142"/>
        <end position="173"/>
    </location>
</feature>
<dbReference type="Pfam" id="PF09070">
    <property type="entry name" value="PFU"/>
    <property type="match status" value="1"/>
</dbReference>
<dbReference type="InterPro" id="IPR013535">
    <property type="entry name" value="PUL_dom"/>
</dbReference>
<dbReference type="SMART" id="SM00320">
    <property type="entry name" value="WD40"/>
    <property type="match status" value="7"/>
</dbReference>
<dbReference type="InterPro" id="IPR011989">
    <property type="entry name" value="ARM-like"/>
</dbReference>
<evidence type="ECO:0000259" key="7">
    <source>
        <dbReference type="PROSITE" id="PS51396"/>
    </source>
</evidence>
<keyword evidence="9" id="KW-1185">Reference proteome</keyword>